<accession>A0A3B0YXF9</accession>
<name>A0A3B0YXF9_9ZZZZ</name>
<sequence>MEESEKSLYTHFSVMKTARLVELQHSSELSNLALNVLERIFSERGVTSVERKEIFDLIKEKKANTRALATIGSRISAQLIDIVVAYIILFLPITILSRETDAGFIIGVAAYVLYLFFQDGLPNGQSIGKRFIKIG</sequence>
<protein>
    <recommendedName>
        <fullName evidence="3">RDD domain-containing protein</fullName>
    </recommendedName>
</protein>
<dbReference type="AlphaFoldDB" id="A0A3B0YXF9"/>
<evidence type="ECO:0000313" key="2">
    <source>
        <dbReference type="EMBL" id="VAW78879.1"/>
    </source>
</evidence>
<keyword evidence="1" id="KW-1133">Transmembrane helix</keyword>
<proteinExistence type="predicted"/>
<gene>
    <name evidence="2" type="ORF">MNBD_GAMMA12-622</name>
</gene>
<evidence type="ECO:0000256" key="1">
    <source>
        <dbReference type="SAM" id="Phobius"/>
    </source>
</evidence>
<keyword evidence="1" id="KW-0472">Membrane</keyword>
<organism evidence="2">
    <name type="scientific">hydrothermal vent metagenome</name>
    <dbReference type="NCBI Taxonomy" id="652676"/>
    <lineage>
        <taxon>unclassified sequences</taxon>
        <taxon>metagenomes</taxon>
        <taxon>ecological metagenomes</taxon>
    </lineage>
</organism>
<evidence type="ECO:0008006" key="3">
    <source>
        <dbReference type="Google" id="ProtNLM"/>
    </source>
</evidence>
<feature type="transmembrane region" description="Helical" evidence="1">
    <location>
        <begin position="102"/>
        <end position="121"/>
    </location>
</feature>
<dbReference type="EMBL" id="UOFL01000166">
    <property type="protein sequence ID" value="VAW78879.1"/>
    <property type="molecule type" value="Genomic_DNA"/>
</dbReference>
<feature type="transmembrane region" description="Helical" evidence="1">
    <location>
        <begin position="75"/>
        <end position="96"/>
    </location>
</feature>
<reference evidence="2" key="1">
    <citation type="submission" date="2018-06" db="EMBL/GenBank/DDBJ databases">
        <authorList>
            <person name="Zhirakovskaya E."/>
        </authorList>
    </citation>
    <scope>NUCLEOTIDE SEQUENCE</scope>
</reference>
<keyword evidence="1" id="KW-0812">Transmembrane</keyword>
<feature type="non-terminal residue" evidence="2">
    <location>
        <position position="135"/>
    </location>
</feature>